<dbReference type="PROSITE" id="PS51767">
    <property type="entry name" value="PEPTIDASE_A1"/>
    <property type="match status" value="1"/>
</dbReference>
<proteinExistence type="inferred from homology"/>
<dbReference type="PANTHER" id="PTHR47966">
    <property type="entry name" value="BETA-SITE APP-CLEAVING ENZYME, ISOFORM A-RELATED"/>
    <property type="match status" value="1"/>
</dbReference>
<feature type="disulfide bond" evidence="2">
    <location>
        <begin position="60"/>
        <end position="65"/>
    </location>
</feature>
<reference evidence="5 6" key="1">
    <citation type="journal article" date="2018" name="Evol. Lett.">
        <title>Horizontal gene cluster transfer increased hallucinogenic mushroom diversity.</title>
        <authorList>
            <person name="Reynolds H.T."/>
            <person name="Vijayakumar V."/>
            <person name="Gluck-Thaler E."/>
            <person name="Korotkin H.B."/>
            <person name="Matheny P.B."/>
            <person name="Slot J.C."/>
        </authorList>
    </citation>
    <scope>NUCLEOTIDE SEQUENCE [LARGE SCALE GENOMIC DNA]</scope>
    <source>
        <strain evidence="5 6">SRW20</strain>
    </source>
</reference>
<evidence type="ECO:0000313" key="5">
    <source>
        <dbReference type="EMBL" id="PPQ75621.1"/>
    </source>
</evidence>
<evidence type="ECO:0000256" key="3">
    <source>
        <dbReference type="SAM" id="MobiDB-lite"/>
    </source>
</evidence>
<dbReference type="Gene3D" id="2.40.70.10">
    <property type="entry name" value="Acid Proteases"/>
    <property type="match status" value="2"/>
</dbReference>
<evidence type="ECO:0000256" key="1">
    <source>
        <dbReference type="ARBA" id="ARBA00007447"/>
    </source>
</evidence>
<dbReference type="InParanoid" id="A0A409WAU8"/>
<name>A0A409WAU8_9AGAR</name>
<dbReference type="SUPFAM" id="SSF50630">
    <property type="entry name" value="Acid proteases"/>
    <property type="match status" value="1"/>
</dbReference>
<protein>
    <recommendedName>
        <fullName evidence="4">Peptidase A1 domain-containing protein</fullName>
    </recommendedName>
</protein>
<keyword evidence="2" id="KW-1015">Disulfide bond</keyword>
<dbReference type="GO" id="GO:0004190">
    <property type="term" value="F:aspartic-type endopeptidase activity"/>
    <property type="evidence" value="ECO:0007669"/>
    <property type="project" value="InterPro"/>
</dbReference>
<dbReference type="OrthoDB" id="3089at2759"/>
<accession>A0A409WAU8</accession>
<dbReference type="InterPro" id="IPR034164">
    <property type="entry name" value="Pepsin-like_dom"/>
</dbReference>
<feature type="region of interest" description="Disordered" evidence="3">
    <location>
        <begin position="464"/>
        <end position="487"/>
    </location>
</feature>
<evidence type="ECO:0000313" key="6">
    <source>
        <dbReference type="Proteomes" id="UP000284706"/>
    </source>
</evidence>
<dbReference type="InterPro" id="IPR001461">
    <property type="entry name" value="Aspartic_peptidase_A1"/>
</dbReference>
<dbReference type="PRINTS" id="PR00792">
    <property type="entry name" value="PEPSIN"/>
</dbReference>
<comment type="caution">
    <text evidence="5">The sequence shown here is derived from an EMBL/GenBank/DDBJ whole genome shotgun (WGS) entry which is preliminary data.</text>
</comment>
<organism evidence="5 6">
    <name type="scientific">Gymnopilus dilepis</name>
    <dbReference type="NCBI Taxonomy" id="231916"/>
    <lineage>
        <taxon>Eukaryota</taxon>
        <taxon>Fungi</taxon>
        <taxon>Dikarya</taxon>
        <taxon>Basidiomycota</taxon>
        <taxon>Agaricomycotina</taxon>
        <taxon>Agaricomycetes</taxon>
        <taxon>Agaricomycetidae</taxon>
        <taxon>Agaricales</taxon>
        <taxon>Agaricineae</taxon>
        <taxon>Hymenogastraceae</taxon>
        <taxon>Gymnopilus</taxon>
    </lineage>
</organism>
<evidence type="ECO:0000256" key="2">
    <source>
        <dbReference type="PIRSR" id="PIRSR601461-2"/>
    </source>
</evidence>
<dbReference type="CDD" id="cd05471">
    <property type="entry name" value="pepsin_like"/>
    <property type="match status" value="1"/>
</dbReference>
<sequence length="513" mass="55182">MPSATNTPPAATALQRIFGSTGLGNYLDLMYTVPVRLGETIVPLHLDTGSSDLWVVSDHCTDKACEDAQVDRYPSASLHSTGVDIDLYYGDSTTGSYASGVVCVDTVSLAGVTMLEQPFALVNDTDNHIIGYNAAGIFGLSFPSASRVQEELAAKTGPLVQTDHVVQTSRQNAPLLPRLAMSGAMELPMFTVQLHRGAIDRSGVGALTLGKLPDGIENSSLTWVPVRRYEIHEGGLHPPSFAATEVRIVLRWEIDIDGVFLDGKRVGDSMIPANGVDSERVSALIDTGNSVLRGPEDVVIDILSSVSSSYDPYAPSPIATLPCNMSRSLAFQIGGKMFPIDPRDFISQLEAGNTRTCQADNLVSTDPPTIGSLYRWSLGTPFFRSNFVAFYYGNLTHPSQDPPRIGFLSTVPDNAYQLLQDAIQNATLHGGNFPYAVEPAPIAGVASQSHIVVSPDGQYVMDTRRAQDHTSESSELPADIKNPSNPNTGSVNTSISIPLLLFNLLAFLRLFRL</sequence>
<dbReference type="Pfam" id="PF00026">
    <property type="entry name" value="Asp"/>
    <property type="match status" value="1"/>
</dbReference>
<dbReference type="STRING" id="231916.A0A409WAU8"/>
<feature type="domain" description="Peptidase A1" evidence="4">
    <location>
        <begin position="31"/>
        <end position="408"/>
    </location>
</feature>
<dbReference type="PANTHER" id="PTHR47966:SF74">
    <property type="entry name" value="AGR407CP"/>
    <property type="match status" value="1"/>
</dbReference>
<keyword evidence="6" id="KW-1185">Reference proteome</keyword>
<gene>
    <name evidence="5" type="ORF">CVT26_001577</name>
</gene>
<comment type="similarity">
    <text evidence="1">Belongs to the peptidase A1 family.</text>
</comment>
<dbReference type="AlphaFoldDB" id="A0A409WAU8"/>
<dbReference type="InterPro" id="IPR033121">
    <property type="entry name" value="PEPTIDASE_A1"/>
</dbReference>
<dbReference type="Proteomes" id="UP000284706">
    <property type="component" value="Unassembled WGS sequence"/>
</dbReference>
<dbReference type="GO" id="GO:0006508">
    <property type="term" value="P:proteolysis"/>
    <property type="evidence" value="ECO:0007669"/>
    <property type="project" value="InterPro"/>
</dbReference>
<dbReference type="EMBL" id="NHYE01005242">
    <property type="protein sequence ID" value="PPQ75621.1"/>
    <property type="molecule type" value="Genomic_DNA"/>
</dbReference>
<evidence type="ECO:0000259" key="4">
    <source>
        <dbReference type="PROSITE" id="PS51767"/>
    </source>
</evidence>
<dbReference type="InterPro" id="IPR021109">
    <property type="entry name" value="Peptidase_aspartic_dom_sf"/>
</dbReference>